<dbReference type="OrthoDB" id="242866at2759"/>
<dbReference type="EMBL" id="CM017878">
    <property type="protein sequence ID" value="KAG1354228.1"/>
    <property type="molecule type" value="Genomic_DNA"/>
</dbReference>
<dbReference type="PANTHER" id="PTHR10687:SF2">
    <property type="entry name" value="SECRETORY CARRIER-ASSOCIATED MEMBRANE PROTEIN"/>
    <property type="match status" value="1"/>
</dbReference>
<protein>
    <recommendedName>
        <fullName evidence="7">Secretory carrier-associated membrane protein</fullName>
        <shortName evidence="7">Secretory carrier membrane protein</shortName>
    </recommendedName>
</protein>
<name>A0A8K0N4C1_COCNU</name>
<sequence>MPRRDDPNPFDEEEVNPFSKGAGPASKLHFPSLSSLHLGFGNKHDATVDIPLEATNDSKKKAKELAAWEVDLKRREMKGAGPASKLHFPSLSSLHLGFGNKHDATVDIPLEATNDSKKKAKELAAWEVDLKRREMDIQRREDALSNAGVSTEEKNWPPCFPIIHHDIAKEIPIHAQKLQYLAFASWLGIVLCLVWNVIAVTVCWIKGGGVKIFFLATIYALLGCPLSYVLWYRPLYRAMRTDSAVKFGWFFLLYLFHIGFCIFAAIAPPIVFHGKSLTTDSAVKFGWFFLLYLFHIGFCIFAAIAPPIVFHGKSLTFVCELSMALSLPNIGLIPSPAVTEDSCQMEATIYLSIS</sequence>
<dbReference type="AlphaFoldDB" id="A0A8K0N4C1"/>
<keyword evidence="10" id="KW-1185">Reference proteome</keyword>
<evidence type="ECO:0000256" key="6">
    <source>
        <dbReference type="ARBA" id="ARBA00023329"/>
    </source>
</evidence>
<dbReference type="GO" id="GO:0015031">
    <property type="term" value="P:protein transport"/>
    <property type="evidence" value="ECO:0007669"/>
    <property type="project" value="InterPro"/>
</dbReference>
<evidence type="ECO:0000256" key="3">
    <source>
        <dbReference type="ARBA" id="ARBA00022692"/>
    </source>
</evidence>
<accession>A0A8K0N4C1</accession>
<dbReference type="Proteomes" id="UP000797356">
    <property type="component" value="Chromosome 7"/>
</dbReference>
<comment type="subcellular location">
    <subcellularLocation>
        <location evidence="7">Cell membrane</location>
        <topology evidence="7">Multi-pass membrane protein</topology>
    </subcellularLocation>
    <subcellularLocation>
        <location evidence="7">Cytoplasmic vesicle</location>
        <location evidence="7">Secretory vesicle membrane</location>
        <topology evidence="7">Multi-pass membrane protein</topology>
    </subcellularLocation>
</comment>
<keyword evidence="5 7" id="KW-0472">Membrane</keyword>
<comment type="function">
    <text evidence="1 7">Probably involved in membrane trafficking.</text>
</comment>
<evidence type="ECO:0000256" key="1">
    <source>
        <dbReference type="ARBA" id="ARBA00004003"/>
    </source>
</evidence>
<comment type="similarity">
    <text evidence="2 7">Belongs to the SCAMP family.</text>
</comment>
<organism evidence="9 10">
    <name type="scientific">Cocos nucifera</name>
    <name type="common">Coconut palm</name>
    <dbReference type="NCBI Taxonomy" id="13894"/>
    <lineage>
        <taxon>Eukaryota</taxon>
        <taxon>Viridiplantae</taxon>
        <taxon>Streptophyta</taxon>
        <taxon>Embryophyta</taxon>
        <taxon>Tracheophyta</taxon>
        <taxon>Spermatophyta</taxon>
        <taxon>Magnoliopsida</taxon>
        <taxon>Liliopsida</taxon>
        <taxon>Arecaceae</taxon>
        <taxon>Arecoideae</taxon>
        <taxon>Cocoseae</taxon>
        <taxon>Attaleinae</taxon>
        <taxon>Cocos</taxon>
    </lineage>
</organism>
<evidence type="ECO:0000313" key="9">
    <source>
        <dbReference type="EMBL" id="KAG1354228.1"/>
    </source>
</evidence>
<evidence type="ECO:0000256" key="8">
    <source>
        <dbReference type="SAM" id="MobiDB-lite"/>
    </source>
</evidence>
<keyword evidence="3 7" id="KW-0812">Transmembrane</keyword>
<dbReference type="GO" id="GO:0005886">
    <property type="term" value="C:plasma membrane"/>
    <property type="evidence" value="ECO:0007669"/>
    <property type="project" value="UniProtKB-SubCell"/>
</dbReference>
<evidence type="ECO:0000256" key="5">
    <source>
        <dbReference type="ARBA" id="ARBA00023136"/>
    </source>
</evidence>
<evidence type="ECO:0000313" key="10">
    <source>
        <dbReference type="Proteomes" id="UP000797356"/>
    </source>
</evidence>
<evidence type="ECO:0000256" key="2">
    <source>
        <dbReference type="ARBA" id="ARBA00010482"/>
    </source>
</evidence>
<feature type="transmembrane region" description="Helical" evidence="7">
    <location>
        <begin position="180"/>
        <end position="205"/>
    </location>
</feature>
<dbReference type="InterPro" id="IPR007273">
    <property type="entry name" value="SCAMP"/>
</dbReference>
<evidence type="ECO:0000256" key="4">
    <source>
        <dbReference type="ARBA" id="ARBA00022989"/>
    </source>
</evidence>
<dbReference type="GO" id="GO:0030658">
    <property type="term" value="C:transport vesicle membrane"/>
    <property type="evidence" value="ECO:0007669"/>
    <property type="project" value="UniProtKB-SubCell"/>
</dbReference>
<keyword evidence="7" id="KW-0813">Transport</keyword>
<dbReference type="PANTHER" id="PTHR10687">
    <property type="entry name" value="SECRETORY CARRIER-ASSOCIATED MEMBRANE PROTEIN SCAMP"/>
    <property type="match status" value="1"/>
</dbReference>
<feature type="region of interest" description="Disordered" evidence="8">
    <location>
        <begin position="1"/>
        <end position="26"/>
    </location>
</feature>
<evidence type="ECO:0000256" key="7">
    <source>
        <dbReference type="RuleBase" id="RU363122"/>
    </source>
</evidence>
<dbReference type="GO" id="GO:0055038">
    <property type="term" value="C:recycling endosome membrane"/>
    <property type="evidence" value="ECO:0007669"/>
    <property type="project" value="TreeGrafter"/>
</dbReference>
<dbReference type="GO" id="GO:0032588">
    <property type="term" value="C:trans-Golgi network membrane"/>
    <property type="evidence" value="ECO:0007669"/>
    <property type="project" value="TreeGrafter"/>
</dbReference>
<reference evidence="9" key="2">
    <citation type="submission" date="2019-07" db="EMBL/GenBank/DDBJ databases">
        <authorList>
            <person name="Yang Y."/>
            <person name="Bocs S."/>
            <person name="Baudouin L."/>
        </authorList>
    </citation>
    <scope>NUCLEOTIDE SEQUENCE</scope>
    <source>
        <tissue evidence="9">Spear leaf of Hainan Tall coconut</tissue>
    </source>
</reference>
<keyword evidence="6 7" id="KW-0968">Cytoplasmic vesicle</keyword>
<reference evidence="9" key="1">
    <citation type="journal article" date="2017" name="Gigascience">
        <title>The genome draft of coconut (Cocos nucifera).</title>
        <authorList>
            <person name="Xiao Y."/>
            <person name="Xu P."/>
            <person name="Fan H."/>
            <person name="Baudouin L."/>
            <person name="Xia W."/>
            <person name="Bocs S."/>
            <person name="Xu J."/>
            <person name="Li Q."/>
            <person name="Guo A."/>
            <person name="Zhou L."/>
            <person name="Li J."/>
            <person name="Wu Y."/>
            <person name="Ma Z."/>
            <person name="Armero A."/>
            <person name="Issali A.E."/>
            <person name="Liu N."/>
            <person name="Peng M."/>
            <person name="Yang Y."/>
        </authorList>
    </citation>
    <scope>NUCLEOTIDE SEQUENCE</scope>
    <source>
        <tissue evidence="9">Spear leaf of Hainan Tall coconut</tissue>
    </source>
</reference>
<comment type="caution">
    <text evidence="9">The sequence shown here is derived from an EMBL/GenBank/DDBJ whole genome shotgun (WGS) entry which is preliminary data.</text>
</comment>
<feature type="transmembrane region" description="Helical" evidence="7">
    <location>
        <begin position="212"/>
        <end position="231"/>
    </location>
</feature>
<keyword evidence="7" id="KW-1003">Cell membrane</keyword>
<gene>
    <name evidence="9" type="ORF">COCNU_07G003400</name>
</gene>
<proteinExistence type="inferred from homology"/>
<feature type="transmembrane region" description="Helical" evidence="7">
    <location>
        <begin position="251"/>
        <end position="273"/>
    </location>
</feature>
<dbReference type="Pfam" id="PF04144">
    <property type="entry name" value="SCAMP"/>
    <property type="match status" value="1"/>
</dbReference>
<keyword evidence="4 7" id="KW-1133">Transmembrane helix</keyword>
<feature type="transmembrane region" description="Helical" evidence="7">
    <location>
        <begin position="285"/>
        <end position="305"/>
    </location>
</feature>